<comment type="caution">
    <text evidence="2">The sequence shown here is derived from an EMBL/GenBank/DDBJ whole genome shotgun (WGS) entry which is preliminary data.</text>
</comment>
<accession>A0A8J3FHS9</accession>
<organism evidence="2 3">
    <name type="scientific">Pilimelia terevasa</name>
    <dbReference type="NCBI Taxonomy" id="53372"/>
    <lineage>
        <taxon>Bacteria</taxon>
        <taxon>Bacillati</taxon>
        <taxon>Actinomycetota</taxon>
        <taxon>Actinomycetes</taxon>
        <taxon>Micromonosporales</taxon>
        <taxon>Micromonosporaceae</taxon>
        <taxon>Pilimelia</taxon>
    </lineage>
</organism>
<reference evidence="2" key="2">
    <citation type="submission" date="2020-09" db="EMBL/GenBank/DDBJ databases">
        <authorList>
            <person name="Sun Q."/>
            <person name="Ohkuma M."/>
        </authorList>
    </citation>
    <scope>NUCLEOTIDE SEQUENCE</scope>
    <source>
        <strain evidence="2">JCM 3091</strain>
    </source>
</reference>
<dbReference type="EMBL" id="BMQC01000006">
    <property type="protein sequence ID" value="GGK27195.1"/>
    <property type="molecule type" value="Genomic_DNA"/>
</dbReference>
<proteinExistence type="predicted"/>
<dbReference type="Pfam" id="PF00730">
    <property type="entry name" value="HhH-GPD"/>
    <property type="match status" value="1"/>
</dbReference>
<evidence type="ECO:0000313" key="2">
    <source>
        <dbReference type="EMBL" id="GGK27195.1"/>
    </source>
</evidence>
<evidence type="ECO:0000259" key="1">
    <source>
        <dbReference type="Pfam" id="PF00730"/>
    </source>
</evidence>
<dbReference type="InterPro" id="IPR011257">
    <property type="entry name" value="DNA_glycosylase"/>
</dbReference>
<dbReference type="GO" id="GO:0006284">
    <property type="term" value="P:base-excision repair"/>
    <property type="evidence" value="ECO:0007669"/>
    <property type="project" value="InterPro"/>
</dbReference>
<dbReference type="GO" id="GO:0003824">
    <property type="term" value="F:catalytic activity"/>
    <property type="evidence" value="ECO:0007669"/>
    <property type="project" value="InterPro"/>
</dbReference>
<evidence type="ECO:0000313" key="3">
    <source>
        <dbReference type="Proteomes" id="UP000662200"/>
    </source>
</evidence>
<name>A0A8J3FHS9_9ACTN</name>
<dbReference type="AlphaFoldDB" id="A0A8J3FHS9"/>
<sequence length="194" mass="21120">MYLMTLSLPIAPEANDLLRRSPLALLVGMVLDQQIPLERAFASPYDLARRLGHEPTAQELADYDPDALIAVFAQRPALHRFPKAMAVRVRDVCRILVERYGGDAGAVWAGVATGQELVTRVGELPGFGTQKAQIFAALLGKQFGVRPQGWREACGRYGEEGAFRSVADIVDGASLLRVREYKQQAKAAAKAGES</sequence>
<feature type="domain" description="HhH-GPD" evidence="1">
    <location>
        <begin position="27"/>
        <end position="142"/>
    </location>
</feature>
<gene>
    <name evidence="2" type="ORF">GCM10010124_19780</name>
</gene>
<keyword evidence="3" id="KW-1185">Reference proteome</keyword>
<protein>
    <submittedName>
        <fullName evidence="2">(Fe-S)-cluster assembly protein</fullName>
    </submittedName>
</protein>
<dbReference type="NCBIfam" id="TIGR03252">
    <property type="entry name" value="HhH-GPD-type base excision DNA repair protein"/>
    <property type="match status" value="1"/>
</dbReference>
<reference evidence="2" key="1">
    <citation type="journal article" date="2014" name="Int. J. Syst. Evol. Microbiol.">
        <title>Complete genome sequence of Corynebacterium casei LMG S-19264T (=DSM 44701T), isolated from a smear-ripened cheese.</title>
        <authorList>
            <consortium name="US DOE Joint Genome Institute (JGI-PGF)"/>
            <person name="Walter F."/>
            <person name="Albersmeier A."/>
            <person name="Kalinowski J."/>
            <person name="Ruckert C."/>
        </authorList>
    </citation>
    <scope>NUCLEOTIDE SEQUENCE</scope>
    <source>
        <strain evidence="2">JCM 3091</strain>
    </source>
</reference>
<dbReference type="Proteomes" id="UP000662200">
    <property type="component" value="Unassembled WGS sequence"/>
</dbReference>
<dbReference type="InterPro" id="IPR003265">
    <property type="entry name" value="HhH-GPD_domain"/>
</dbReference>
<dbReference type="InterPro" id="IPR017658">
    <property type="entry name" value="HhH-GPD_base_excis"/>
</dbReference>
<dbReference type="SUPFAM" id="SSF48150">
    <property type="entry name" value="DNA-glycosylase"/>
    <property type="match status" value="1"/>
</dbReference>